<keyword evidence="1" id="KW-0032">Aminotransferase</keyword>
<reference evidence="1" key="1">
    <citation type="submission" date="2015-12" db="EMBL/GenBank/DDBJ databases">
        <title>Update maize B73 reference genome by single molecule sequencing technologies.</title>
        <authorList>
            <consortium name="Maize Genome Sequencing Project"/>
            <person name="Ware D."/>
        </authorList>
    </citation>
    <scope>NUCLEOTIDE SEQUENCE</scope>
    <source>
        <tissue evidence="1">Seedling</tissue>
    </source>
</reference>
<dbReference type="EMBL" id="CM000780">
    <property type="protein sequence ID" value="AQK50215.1"/>
    <property type="molecule type" value="Genomic_DNA"/>
</dbReference>
<dbReference type="GO" id="GO:0008483">
    <property type="term" value="F:transaminase activity"/>
    <property type="evidence" value="ECO:0007669"/>
    <property type="project" value="UniProtKB-KW"/>
</dbReference>
<keyword evidence="1" id="KW-0808">Transferase</keyword>
<organism evidence="1">
    <name type="scientific">Zea mays</name>
    <name type="common">Maize</name>
    <dbReference type="NCBI Taxonomy" id="4577"/>
    <lineage>
        <taxon>Eukaryota</taxon>
        <taxon>Viridiplantae</taxon>
        <taxon>Streptophyta</taxon>
        <taxon>Embryophyta</taxon>
        <taxon>Tracheophyta</taxon>
        <taxon>Spermatophyta</taxon>
        <taxon>Magnoliopsida</taxon>
        <taxon>Liliopsida</taxon>
        <taxon>Poales</taxon>
        <taxon>Poaceae</taxon>
        <taxon>PACMAD clade</taxon>
        <taxon>Panicoideae</taxon>
        <taxon>Andropogonodae</taxon>
        <taxon>Andropogoneae</taxon>
        <taxon>Tripsacinae</taxon>
        <taxon>Zea</taxon>
    </lineage>
</organism>
<sequence>MLLVVTTVRMVMAVSNIQCIFKLYFSKVLGWNLVVGCIATVVPCYGAISNA</sequence>
<feature type="non-terminal residue" evidence="1">
    <location>
        <position position="51"/>
    </location>
</feature>
<name>A0A1D6PUC3_MAIZE</name>
<gene>
    <name evidence="1" type="ORF">ZEAMMB73_Zm00001d049380</name>
</gene>
<accession>A0A1D6PUC3</accession>
<evidence type="ECO:0000313" key="1">
    <source>
        <dbReference type="EMBL" id="AQK50215.1"/>
    </source>
</evidence>
<dbReference type="AlphaFoldDB" id="A0A1D6PUC3"/>
<protein>
    <submittedName>
        <fullName evidence="1">Putative aminotransferase class III superfamily protein</fullName>
    </submittedName>
</protein>
<proteinExistence type="predicted"/>